<proteinExistence type="predicted"/>
<dbReference type="Proteomes" id="UP000248724">
    <property type="component" value="Unassembled WGS sequence"/>
</dbReference>
<evidence type="ECO:0000313" key="2">
    <source>
        <dbReference type="EMBL" id="PZR80811.1"/>
    </source>
</evidence>
<protein>
    <submittedName>
        <fullName evidence="2">Cupin domain-containing protein</fullName>
    </submittedName>
</protein>
<reference evidence="2 3" key="1">
    <citation type="journal article" date="2017" name="Nature">
        <title>Atmospheric trace gases support primary production in Antarctic desert surface soil.</title>
        <authorList>
            <person name="Ji M."/>
            <person name="Greening C."/>
            <person name="Vanwonterghem I."/>
            <person name="Carere C.R."/>
            <person name="Bay S.K."/>
            <person name="Steen J.A."/>
            <person name="Montgomery K."/>
            <person name="Lines T."/>
            <person name="Beardall J."/>
            <person name="van Dorst J."/>
            <person name="Snape I."/>
            <person name="Stott M.B."/>
            <person name="Hugenholtz P."/>
            <person name="Ferrari B.C."/>
        </authorList>
    </citation>
    <scope>NUCLEOTIDE SEQUENCE [LARGE SCALE GENOMIC DNA]</scope>
    <source>
        <strain evidence="2">RRmetagenome_bin12</strain>
    </source>
</reference>
<dbReference type="EMBL" id="QHBU01000134">
    <property type="protein sequence ID" value="PZR80811.1"/>
    <property type="molecule type" value="Genomic_DNA"/>
</dbReference>
<dbReference type="AlphaFoldDB" id="A0A2W6ASL1"/>
<evidence type="ECO:0000259" key="1">
    <source>
        <dbReference type="Pfam" id="PF07883"/>
    </source>
</evidence>
<dbReference type="PANTHER" id="PTHR43698:SF1">
    <property type="entry name" value="BLL4564 PROTEIN"/>
    <property type="match status" value="1"/>
</dbReference>
<dbReference type="PANTHER" id="PTHR43698">
    <property type="entry name" value="RIBD C-TERMINAL DOMAIN CONTAINING PROTEIN"/>
    <property type="match status" value="1"/>
</dbReference>
<feature type="domain" description="Cupin type-2" evidence="1">
    <location>
        <begin position="40"/>
        <end position="96"/>
    </location>
</feature>
<dbReference type="InterPro" id="IPR013096">
    <property type="entry name" value="Cupin_2"/>
</dbReference>
<dbReference type="CDD" id="cd02233">
    <property type="entry name" value="cupin_HNL-like"/>
    <property type="match status" value="1"/>
</dbReference>
<dbReference type="Pfam" id="PF07883">
    <property type="entry name" value="Cupin_2"/>
    <property type="match status" value="1"/>
</dbReference>
<comment type="caution">
    <text evidence="2">The sequence shown here is derived from an EMBL/GenBank/DDBJ whole genome shotgun (WGS) entry which is preliminary data.</text>
</comment>
<dbReference type="SUPFAM" id="SSF51182">
    <property type="entry name" value="RmlC-like cupins"/>
    <property type="match status" value="1"/>
</dbReference>
<dbReference type="InterPro" id="IPR014710">
    <property type="entry name" value="RmlC-like_jellyroll"/>
</dbReference>
<dbReference type="InterPro" id="IPR047263">
    <property type="entry name" value="HNL-like_cupin"/>
</dbReference>
<name>A0A2W6ASL1_9BACT</name>
<accession>A0A2W6ASL1</accession>
<dbReference type="InterPro" id="IPR011051">
    <property type="entry name" value="RmlC_Cupin_sf"/>
</dbReference>
<dbReference type="Gene3D" id="2.60.120.10">
    <property type="entry name" value="Jelly Rolls"/>
    <property type="match status" value="1"/>
</dbReference>
<sequence>MEVQTKRPTSKGPAEWFTGDVWVDPVAQNQGPSPVSLGSVHFTPFAHTAWHCHTLGQTLYVTEGEGFAQARGGPLIRIRSGDVIVTPPGEWHWHGATPTWFMTHLGLTEGDTEWGDHLTDDEYPTE</sequence>
<evidence type="ECO:0000313" key="3">
    <source>
        <dbReference type="Proteomes" id="UP000248724"/>
    </source>
</evidence>
<gene>
    <name evidence="2" type="ORF">DLM65_07395</name>
</gene>
<organism evidence="2 3">
    <name type="scientific">Candidatus Aeolococcus gillhamiae</name>
    <dbReference type="NCBI Taxonomy" id="3127015"/>
    <lineage>
        <taxon>Bacteria</taxon>
        <taxon>Bacillati</taxon>
        <taxon>Candidatus Dormiibacterota</taxon>
        <taxon>Candidatus Dormibacteria</taxon>
        <taxon>Candidatus Aeolococcales</taxon>
        <taxon>Candidatus Aeolococcaceae</taxon>
        <taxon>Candidatus Aeolococcus</taxon>
    </lineage>
</organism>